<feature type="compositionally biased region" description="Polar residues" evidence="5">
    <location>
        <begin position="259"/>
        <end position="271"/>
    </location>
</feature>
<feature type="compositionally biased region" description="Polar residues" evidence="5">
    <location>
        <begin position="168"/>
        <end position="177"/>
    </location>
</feature>
<dbReference type="GO" id="GO:0006271">
    <property type="term" value="P:DNA strand elongation involved in DNA replication"/>
    <property type="evidence" value="ECO:0007669"/>
    <property type="project" value="TreeGrafter"/>
</dbReference>
<dbReference type="Pfam" id="PF09507">
    <property type="entry name" value="CDC27"/>
    <property type="match status" value="1"/>
</dbReference>
<evidence type="ECO:0000256" key="3">
    <source>
        <dbReference type="ARBA" id="ARBA00022705"/>
    </source>
</evidence>
<organism evidence="6 7">
    <name type="scientific">Apolygus lucorum</name>
    <name type="common">Small green plant bug</name>
    <name type="synonym">Lygocoris lucorum</name>
    <dbReference type="NCBI Taxonomy" id="248454"/>
    <lineage>
        <taxon>Eukaryota</taxon>
        <taxon>Metazoa</taxon>
        <taxon>Ecdysozoa</taxon>
        <taxon>Arthropoda</taxon>
        <taxon>Hexapoda</taxon>
        <taxon>Insecta</taxon>
        <taxon>Pterygota</taxon>
        <taxon>Neoptera</taxon>
        <taxon>Paraneoptera</taxon>
        <taxon>Hemiptera</taxon>
        <taxon>Heteroptera</taxon>
        <taxon>Panheteroptera</taxon>
        <taxon>Cimicomorpha</taxon>
        <taxon>Miridae</taxon>
        <taxon>Mirini</taxon>
        <taxon>Apolygus</taxon>
    </lineage>
</organism>
<feature type="compositionally biased region" description="Polar residues" evidence="5">
    <location>
        <begin position="441"/>
        <end position="455"/>
    </location>
</feature>
<feature type="region of interest" description="Disordered" evidence="5">
    <location>
        <begin position="150"/>
        <end position="348"/>
    </location>
</feature>
<feature type="compositionally biased region" description="Basic and acidic residues" evidence="5">
    <location>
        <begin position="183"/>
        <end position="199"/>
    </location>
</feature>
<gene>
    <name evidence="6" type="ORF">GE061_011805</name>
</gene>
<dbReference type="GO" id="GO:0003887">
    <property type="term" value="F:DNA-directed DNA polymerase activity"/>
    <property type="evidence" value="ECO:0007669"/>
    <property type="project" value="TreeGrafter"/>
</dbReference>
<dbReference type="PANTHER" id="PTHR17598:SF13">
    <property type="entry name" value="DNA POLYMERASE DELTA SUBUNIT 3"/>
    <property type="match status" value="1"/>
</dbReference>
<dbReference type="InterPro" id="IPR019038">
    <property type="entry name" value="POLD3"/>
</dbReference>
<evidence type="ECO:0000256" key="5">
    <source>
        <dbReference type="SAM" id="MobiDB-lite"/>
    </source>
</evidence>
<protein>
    <recommendedName>
        <fullName evidence="2">DNA polymerase delta subunit 3</fullName>
    </recommendedName>
</protein>
<feature type="compositionally biased region" description="Basic residues" evidence="5">
    <location>
        <begin position="274"/>
        <end position="283"/>
    </location>
</feature>
<evidence type="ECO:0000256" key="1">
    <source>
        <dbReference type="ARBA" id="ARBA00004123"/>
    </source>
</evidence>
<proteinExistence type="predicted"/>
<dbReference type="EMBL" id="WIXP02000003">
    <property type="protein sequence ID" value="KAF6214074.1"/>
    <property type="molecule type" value="Genomic_DNA"/>
</dbReference>
<keyword evidence="3" id="KW-0235">DNA replication</keyword>
<feature type="region of interest" description="Disordered" evidence="5">
    <location>
        <begin position="372"/>
        <end position="461"/>
    </location>
</feature>
<comment type="subcellular location">
    <subcellularLocation>
        <location evidence="1">Nucleus</location>
    </subcellularLocation>
</comment>
<dbReference type="FunFam" id="3.90.1030.20:FF:000002">
    <property type="entry name" value="DNA polymerase delta subunit"/>
    <property type="match status" value="1"/>
</dbReference>
<evidence type="ECO:0000256" key="4">
    <source>
        <dbReference type="ARBA" id="ARBA00023242"/>
    </source>
</evidence>
<dbReference type="AlphaFoldDB" id="A0A8S9XZR2"/>
<comment type="caution">
    <text evidence="6">The sequence shown here is derived from an EMBL/GenBank/DDBJ whole genome shotgun (WGS) entry which is preliminary data.</text>
</comment>
<feature type="compositionally biased region" description="Basic and acidic residues" evidence="5">
    <location>
        <begin position="231"/>
        <end position="258"/>
    </location>
</feature>
<accession>A0A8S9XZR2</accession>
<keyword evidence="7" id="KW-1185">Reference proteome</keyword>
<dbReference type="Proteomes" id="UP000466442">
    <property type="component" value="Unassembled WGS sequence"/>
</dbReference>
<feature type="compositionally biased region" description="Basic and acidic residues" evidence="5">
    <location>
        <begin position="383"/>
        <end position="397"/>
    </location>
</feature>
<dbReference type="PANTHER" id="PTHR17598">
    <property type="entry name" value="DNA POLYMERASE DELTA SUBUNIT 3"/>
    <property type="match status" value="1"/>
</dbReference>
<dbReference type="GO" id="GO:1904161">
    <property type="term" value="P:DNA synthesis involved in UV-damage excision repair"/>
    <property type="evidence" value="ECO:0007669"/>
    <property type="project" value="TreeGrafter"/>
</dbReference>
<evidence type="ECO:0000313" key="7">
    <source>
        <dbReference type="Proteomes" id="UP000466442"/>
    </source>
</evidence>
<dbReference type="InterPro" id="IPR041913">
    <property type="entry name" value="POLD3_sf"/>
</dbReference>
<evidence type="ECO:0000256" key="2">
    <source>
        <dbReference type="ARBA" id="ARBA00017589"/>
    </source>
</evidence>
<dbReference type="GO" id="GO:0043625">
    <property type="term" value="C:delta DNA polymerase complex"/>
    <property type="evidence" value="ECO:0007669"/>
    <property type="project" value="InterPro"/>
</dbReference>
<evidence type="ECO:0000313" key="6">
    <source>
        <dbReference type="EMBL" id="KAF6214074.1"/>
    </source>
</evidence>
<keyword evidence="4" id="KW-0539">Nucleus</keyword>
<reference evidence="6" key="1">
    <citation type="journal article" date="2021" name="Mol. Ecol. Resour.">
        <title>Apolygus lucorum genome provides insights into omnivorousness and mesophyll feeding.</title>
        <authorList>
            <person name="Liu Y."/>
            <person name="Liu H."/>
            <person name="Wang H."/>
            <person name="Huang T."/>
            <person name="Liu B."/>
            <person name="Yang B."/>
            <person name="Yin L."/>
            <person name="Li B."/>
            <person name="Zhang Y."/>
            <person name="Zhang S."/>
            <person name="Jiang F."/>
            <person name="Zhang X."/>
            <person name="Ren Y."/>
            <person name="Wang B."/>
            <person name="Wang S."/>
            <person name="Lu Y."/>
            <person name="Wu K."/>
            <person name="Fan W."/>
            <person name="Wang G."/>
        </authorList>
    </citation>
    <scope>NUCLEOTIDE SEQUENCE</scope>
    <source>
        <strain evidence="6">12Hb</strain>
    </source>
</reference>
<dbReference type="Gene3D" id="3.90.1030.20">
    <property type="entry name" value="DNA polymerase delta, p66 (Cdc27) subunit, wHTH domain"/>
    <property type="match status" value="1"/>
</dbReference>
<sequence>MNGELEGHLQNIEDFVQIDDKIVTYKWISKVLKVHTNTAKQLLFAYSKKPEVVDKLLVTYIVAGEQHDGKGLNFQLVQEKDLEKIKRTFHKITSTHVYSIQRGTAVSGADIYNADSSYKLTLEDLKFCSIQTNGEIDRREMKVVIPSTPLNAPVSTKTASKKEAEPVSQDTKLSSQKGVVPLKAKDVPSNKEEVKEKPQALKKASPKKNDTKTAPVKGSSIGALFKKQAAKKKDDLSIKAEVKKADEAKNVDAEKASEKTVQSEVKTPNANKSAGKKKRKKPKDSKDSAAKRRKRIQVASDSESSDQESDGNERFPSPEPEPEAPMVVESDEEDIIPSTPLEKGKKRVKKMIDRTYEDEEGFIITKKEYVVESCSDDESAEPPTKKTEVETTNKETKTNGALVDTTPKEKEEIVPSKAQKTKQDPPNKGTNKPGRPATKAKANSTNSPKKQQSITHFFRKT</sequence>
<name>A0A8S9XZR2_APOLU</name>
<dbReference type="OrthoDB" id="514823at2759"/>
<dbReference type="GO" id="GO:0006297">
    <property type="term" value="P:nucleotide-excision repair, DNA gap filling"/>
    <property type="evidence" value="ECO:0007669"/>
    <property type="project" value="TreeGrafter"/>
</dbReference>